<dbReference type="Pfam" id="PF25967">
    <property type="entry name" value="RND-MFP_C"/>
    <property type="match status" value="1"/>
</dbReference>
<evidence type="ECO:0000259" key="5">
    <source>
        <dbReference type="Pfam" id="PF25917"/>
    </source>
</evidence>
<sequence length="388" mass="40403">MPVKYLTRKNMLIAAALLSLAACSKPAPEEAATPPASVTVLKLQAAPVVLSDELPGRVAAFRTADIRPQVGGIVLRRQFEQGAEVQAGQKLFQLNPAPFQADVDSAAAALQHAVATAKRASSQADRLKPLVEADAISRQAYDDAVAQREQAVATVAQARASLARRRLDLAFASIEAPIAGRIGSELVTEGALVGLADATPMARIQQIDKVYVDVRQPAAALAALRASGSDSNGGADKLPVTILGADGQPHPVTGRILFSGISVDAGTGDAVIRVLVDNPQRQLLPGMFVRARIARAVQAHGVLVPQQAVLRSSDGQAQAWVLDGTHKASLKPIAVSDVVDHQYVVNGGLKADDTVVIEGQERLQPGATAAPQPWKPAVVATAAAAKAR</sequence>
<dbReference type="Gene3D" id="2.40.30.170">
    <property type="match status" value="1"/>
</dbReference>
<dbReference type="GO" id="GO:0005886">
    <property type="term" value="C:plasma membrane"/>
    <property type="evidence" value="ECO:0007669"/>
    <property type="project" value="TreeGrafter"/>
</dbReference>
<evidence type="ECO:0000259" key="7">
    <source>
        <dbReference type="Pfam" id="PF25967"/>
    </source>
</evidence>
<feature type="domain" description="Multidrug resistance protein MdtA-like barrel-sandwich hybrid" evidence="5">
    <location>
        <begin position="62"/>
        <end position="204"/>
    </location>
</feature>
<evidence type="ECO:0000256" key="2">
    <source>
        <dbReference type="ARBA" id="ARBA00009477"/>
    </source>
</evidence>
<dbReference type="Gene3D" id="1.10.287.470">
    <property type="entry name" value="Helix hairpin bin"/>
    <property type="match status" value="1"/>
</dbReference>
<dbReference type="GO" id="GO:0046677">
    <property type="term" value="P:response to antibiotic"/>
    <property type="evidence" value="ECO:0007669"/>
    <property type="project" value="TreeGrafter"/>
</dbReference>
<protein>
    <submittedName>
        <fullName evidence="8">Efflux RND transporter periplasmic adaptor subunit</fullName>
    </submittedName>
</protein>
<feature type="signal peptide" evidence="3">
    <location>
        <begin position="1"/>
        <end position="21"/>
    </location>
</feature>
<dbReference type="PANTHER" id="PTHR30158:SF3">
    <property type="entry name" value="MULTIDRUG EFFLUX PUMP SUBUNIT ACRA-RELATED"/>
    <property type="match status" value="1"/>
</dbReference>
<evidence type="ECO:0000256" key="1">
    <source>
        <dbReference type="ARBA" id="ARBA00004196"/>
    </source>
</evidence>
<dbReference type="Proteomes" id="UP000316665">
    <property type="component" value="Chromosome"/>
</dbReference>
<evidence type="ECO:0000256" key="3">
    <source>
        <dbReference type="SAM" id="SignalP"/>
    </source>
</evidence>
<evidence type="ECO:0000313" key="8">
    <source>
        <dbReference type="EMBL" id="QDG69487.1"/>
    </source>
</evidence>
<dbReference type="Pfam" id="PF25876">
    <property type="entry name" value="HH_MFP_RND"/>
    <property type="match status" value="1"/>
</dbReference>
<keyword evidence="9" id="KW-1185">Reference proteome</keyword>
<dbReference type="InterPro" id="IPR058625">
    <property type="entry name" value="MdtA-like_BSH"/>
</dbReference>
<dbReference type="Pfam" id="PF25944">
    <property type="entry name" value="Beta-barrel_RND"/>
    <property type="match status" value="1"/>
</dbReference>
<dbReference type="FunFam" id="2.40.420.20:FF:000001">
    <property type="entry name" value="Efflux RND transporter periplasmic adaptor subunit"/>
    <property type="match status" value="1"/>
</dbReference>
<comment type="subcellular location">
    <subcellularLocation>
        <location evidence="1">Cell envelope</location>
    </subcellularLocation>
</comment>
<reference evidence="8 9" key="1">
    <citation type="submission" date="2019-06" db="EMBL/GenBank/DDBJ databases">
        <title>Complete genome sequence of Janthinobacterium sp. SNU WT3 isolated from diseased rainbow trout.</title>
        <authorList>
            <person name="Oh W.T."/>
            <person name="Park S.C."/>
        </authorList>
    </citation>
    <scope>NUCLEOTIDE SEQUENCE [LARGE SCALE GENOMIC DNA]</scope>
    <source>
        <strain evidence="8 9">SNU WT3</strain>
    </source>
</reference>
<proteinExistence type="inferred from homology"/>
<dbReference type="PROSITE" id="PS51257">
    <property type="entry name" value="PROKAR_LIPOPROTEIN"/>
    <property type="match status" value="1"/>
</dbReference>
<dbReference type="PANTHER" id="PTHR30158">
    <property type="entry name" value="ACRA/E-RELATED COMPONENT OF DRUG EFFLUX TRANSPORTER"/>
    <property type="match status" value="1"/>
</dbReference>
<dbReference type="Pfam" id="PF25917">
    <property type="entry name" value="BSH_RND"/>
    <property type="match status" value="1"/>
</dbReference>
<dbReference type="InterPro" id="IPR058627">
    <property type="entry name" value="MdtA-like_C"/>
</dbReference>
<dbReference type="InterPro" id="IPR058624">
    <property type="entry name" value="MdtA-like_HH"/>
</dbReference>
<dbReference type="GO" id="GO:0022857">
    <property type="term" value="F:transmembrane transporter activity"/>
    <property type="evidence" value="ECO:0007669"/>
    <property type="project" value="InterPro"/>
</dbReference>
<feature type="domain" description="Multidrug resistance protein MdtA-like C-terminal permuted SH3" evidence="7">
    <location>
        <begin position="302"/>
        <end position="361"/>
    </location>
</feature>
<accession>A0A4Y6RAK0</accession>
<feature type="chain" id="PRO_5021403948" evidence="3">
    <location>
        <begin position="22"/>
        <end position="388"/>
    </location>
</feature>
<evidence type="ECO:0000313" key="9">
    <source>
        <dbReference type="Proteomes" id="UP000316665"/>
    </source>
</evidence>
<dbReference type="EMBL" id="CP041185">
    <property type="protein sequence ID" value="QDG69487.1"/>
    <property type="molecule type" value="Genomic_DNA"/>
</dbReference>
<comment type="similarity">
    <text evidence="2">Belongs to the membrane fusion protein (MFP) (TC 8.A.1) family.</text>
</comment>
<dbReference type="Gene3D" id="2.40.420.20">
    <property type="match status" value="1"/>
</dbReference>
<evidence type="ECO:0000259" key="6">
    <source>
        <dbReference type="Pfam" id="PF25944"/>
    </source>
</evidence>
<organism evidence="8 9">
    <name type="scientific">Janthinobacterium tructae</name>
    <dbReference type="NCBI Taxonomy" id="2590869"/>
    <lineage>
        <taxon>Bacteria</taxon>
        <taxon>Pseudomonadati</taxon>
        <taxon>Pseudomonadota</taxon>
        <taxon>Betaproteobacteria</taxon>
        <taxon>Burkholderiales</taxon>
        <taxon>Oxalobacteraceae</taxon>
        <taxon>Janthinobacterium</taxon>
    </lineage>
</organism>
<dbReference type="AlphaFoldDB" id="A0A4Y6RAK0"/>
<dbReference type="Gene3D" id="2.40.50.100">
    <property type="match status" value="1"/>
</dbReference>
<name>A0A4Y6RAK0_9BURK</name>
<dbReference type="KEGG" id="jas:FJQ89_02945"/>
<feature type="domain" description="Multidrug resistance protein MdtA-like beta-barrel" evidence="6">
    <location>
        <begin position="210"/>
        <end position="294"/>
    </location>
</feature>
<feature type="domain" description="Multidrug resistance protein MdtA-like alpha-helical hairpin" evidence="4">
    <location>
        <begin position="103"/>
        <end position="171"/>
    </location>
</feature>
<gene>
    <name evidence="8" type="ORF">FJQ89_02945</name>
</gene>
<dbReference type="GO" id="GO:0030313">
    <property type="term" value="C:cell envelope"/>
    <property type="evidence" value="ECO:0007669"/>
    <property type="project" value="UniProtKB-SubCell"/>
</dbReference>
<evidence type="ECO:0000259" key="4">
    <source>
        <dbReference type="Pfam" id="PF25876"/>
    </source>
</evidence>
<dbReference type="InterPro" id="IPR058626">
    <property type="entry name" value="MdtA-like_b-barrel"/>
</dbReference>
<dbReference type="NCBIfam" id="TIGR01730">
    <property type="entry name" value="RND_mfp"/>
    <property type="match status" value="1"/>
</dbReference>
<dbReference type="OrthoDB" id="9783047at2"/>
<dbReference type="InterPro" id="IPR006143">
    <property type="entry name" value="RND_pump_MFP"/>
</dbReference>
<keyword evidence="3" id="KW-0732">Signal</keyword>
<dbReference type="SUPFAM" id="SSF111369">
    <property type="entry name" value="HlyD-like secretion proteins"/>
    <property type="match status" value="1"/>
</dbReference>